<dbReference type="AlphaFoldDB" id="A0A5E5AN26"/>
<evidence type="ECO:0000313" key="2">
    <source>
        <dbReference type="Proteomes" id="UP000383122"/>
    </source>
</evidence>
<organism evidence="1 2">
    <name type="scientific">Pandoraea anapnoica</name>
    <dbReference type="NCBI Taxonomy" id="2508301"/>
    <lineage>
        <taxon>Bacteria</taxon>
        <taxon>Pseudomonadati</taxon>
        <taxon>Pseudomonadota</taxon>
        <taxon>Betaproteobacteria</taxon>
        <taxon>Burkholderiales</taxon>
        <taxon>Burkholderiaceae</taxon>
        <taxon>Pandoraea</taxon>
    </lineage>
</organism>
<gene>
    <name evidence="1" type="ORF">PAN31117_05083</name>
</gene>
<accession>A0A5E5AN26</accession>
<dbReference type="Proteomes" id="UP000383122">
    <property type="component" value="Unassembled WGS sequence"/>
</dbReference>
<proteinExistence type="predicted"/>
<name>A0A5E5AN26_9BURK</name>
<reference evidence="1 2" key="1">
    <citation type="submission" date="2019-08" db="EMBL/GenBank/DDBJ databases">
        <authorList>
            <person name="Peeters C."/>
        </authorList>
    </citation>
    <scope>NUCLEOTIDE SEQUENCE [LARGE SCALE GENOMIC DNA]</scope>
    <source>
        <strain evidence="1 2">LMG 31117</strain>
    </source>
</reference>
<protein>
    <submittedName>
        <fullName evidence="1">Uncharacterized protein</fullName>
    </submittedName>
</protein>
<dbReference type="RefSeq" id="WP_150740604.1">
    <property type="nucleotide sequence ID" value="NZ_CABPSP010000020.1"/>
</dbReference>
<sequence length="466" mass="51080">MGNIVPSMKFRMASYSTTRIFLDGYAGKDEVRWESNVPGVTFDPPSGFPEPGTGRLYTWVNIENTNTQDLEGTNFTVTATDSHGAYITSSRCDVRSPNNFVVMLNRRWAYTSNTPSEYKAEDQSIEVHLTLENPMVNNRYDNYIVDFTPRGGGNFAVMDSDFNMMRPDPELDYFSYFVITEEPGVAKINLAAHHSTGIFSIEAGFGKGHTSDAKDVVFISKQPDAGTLPPPKLNLDSNDQLNLDKESPQGVRVWVDRADISGVDLNMRAVLIVNNKMVGDIFTLWTLSNGLYLSPAVFSEKQGNAIYWMGTSAEGETVASSVRSFTVIGNAYNHPPTDGTLQRPMADDPTLQVIDEEALADGDGFIQFDIPNYAGMKSGDQVTLNCYINAFYGGTDTPHNDKVTVTVSAGSNSVPPCKVSSLQLSGFSRSKSGVGESTFECYYTVSRAGANFAYSLPMSPKMKIDT</sequence>
<dbReference type="EMBL" id="CABPSP010000020">
    <property type="protein sequence ID" value="VVE75109.1"/>
    <property type="molecule type" value="Genomic_DNA"/>
</dbReference>
<evidence type="ECO:0000313" key="1">
    <source>
        <dbReference type="EMBL" id="VVE75109.1"/>
    </source>
</evidence>
<dbReference type="OrthoDB" id="8627642at2"/>
<keyword evidence="2" id="KW-1185">Reference proteome</keyword>